<feature type="domain" description="Orn/DAP/Arg decarboxylase 2 N-terminal" evidence="6">
    <location>
        <begin position="49"/>
        <end position="289"/>
    </location>
</feature>
<evidence type="ECO:0000259" key="5">
    <source>
        <dbReference type="Pfam" id="PF00278"/>
    </source>
</evidence>
<organism evidence="7 9">
    <name type="scientific">Bacteroides uniformis</name>
    <dbReference type="NCBI Taxonomy" id="820"/>
    <lineage>
        <taxon>Bacteria</taxon>
        <taxon>Pseudomonadati</taxon>
        <taxon>Bacteroidota</taxon>
        <taxon>Bacteroidia</taxon>
        <taxon>Bacteroidales</taxon>
        <taxon>Bacteroidaceae</taxon>
        <taxon>Bacteroides</taxon>
    </lineage>
</organism>
<comment type="similarity">
    <text evidence="4">Belongs to the Orn/Lys/Arg decarboxylase class-II family.</text>
</comment>
<dbReference type="PANTHER" id="PTHR43727:SF3">
    <property type="entry name" value="GROUP IV DECARBOXYLASE"/>
    <property type="match status" value="1"/>
</dbReference>
<evidence type="ECO:0000313" key="9">
    <source>
        <dbReference type="Proteomes" id="UP000095788"/>
    </source>
</evidence>
<evidence type="ECO:0000313" key="10">
    <source>
        <dbReference type="Proteomes" id="UP000283680"/>
    </source>
</evidence>
<dbReference type="EC" id="4.1.1.20" evidence="7"/>
<reference evidence="7 9" key="1">
    <citation type="submission" date="2015-09" db="EMBL/GenBank/DDBJ databases">
        <authorList>
            <consortium name="Pathogen Informatics"/>
        </authorList>
    </citation>
    <scope>NUCLEOTIDE SEQUENCE [LARGE SCALE GENOMIC DNA]</scope>
    <source>
        <strain evidence="7 9">2789STDY5834942</strain>
    </source>
</reference>
<dbReference type="EMBL" id="CZBF01000001">
    <property type="protein sequence ID" value="CUP42364.1"/>
    <property type="molecule type" value="Genomic_DNA"/>
</dbReference>
<dbReference type="Proteomes" id="UP000283680">
    <property type="component" value="Unassembled WGS sequence"/>
</dbReference>
<dbReference type="PRINTS" id="PR01179">
    <property type="entry name" value="ODADCRBXLASE"/>
</dbReference>
<dbReference type="InterPro" id="IPR000183">
    <property type="entry name" value="Orn/DAP/Arg_de-COase"/>
</dbReference>
<dbReference type="AlphaFoldDB" id="A0A174N0Z3"/>
<evidence type="ECO:0000256" key="1">
    <source>
        <dbReference type="ARBA" id="ARBA00001933"/>
    </source>
</evidence>
<reference evidence="8 10" key="2">
    <citation type="submission" date="2018-08" db="EMBL/GenBank/DDBJ databases">
        <title>A genome reference for cultivated species of the human gut microbiota.</title>
        <authorList>
            <person name="Zou Y."/>
            <person name="Xue W."/>
            <person name="Luo G."/>
        </authorList>
    </citation>
    <scope>NUCLEOTIDE SEQUENCE [LARGE SCALE GENOMIC DNA]</scope>
    <source>
        <strain evidence="8 10">AF28-11</strain>
    </source>
</reference>
<dbReference type="Gene3D" id="2.40.37.10">
    <property type="entry name" value="Lyase, Ornithine Decarboxylase, Chain A, domain 1"/>
    <property type="match status" value="1"/>
</dbReference>
<dbReference type="GO" id="GO:0009089">
    <property type="term" value="P:lysine biosynthetic process via diaminopimelate"/>
    <property type="evidence" value="ECO:0007669"/>
    <property type="project" value="TreeGrafter"/>
</dbReference>
<keyword evidence="2 3" id="KW-0663">Pyridoxal phosphate</keyword>
<dbReference type="Proteomes" id="UP000095788">
    <property type="component" value="Unassembled WGS sequence"/>
</dbReference>
<dbReference type="Pfam" id="PF00278">
    <property type="entry name" value="Orn_DAP_Arg_deC"/>
    <property type="match status" value="1"/>
</dbReference>
<dbReference type="Pfam" id="PF02784">
    <property type="entry name" value="Orn_Arg_deC_N"/>
    <property type="match status" value="1"/>
</dbReference>
<dbReference type="GO" id="GO:0008836">
    <property type="term" value="F:diaminopimelate decarboxylase activity"/>
    <property type="evidence" value="ECO:0007669"/>
    <property type="project" value="UniProtKB-EC"/>
</dbReference>
<dbReference type="InterPro" id="IPR022643">
    <property type="entry name" value="De-COase2_C"/>
</dbReference>
<dbReference type="InterPro" id="IPR022644">
    <property type="entry name" value="De-COase2_N"/>
</dbReference>
<dbReference type="Gene3D" id="3.20.20.10">
    <property type="entry name" value="Alanine racemase"/>
    <property type="match status" value="1"/>
</dbReference>
<feature type="domain" description="Orn/DAP/Arg decarboxylase 2 C-terminal" evidence="5">
    <location>
        <begin position="292"/>
        <end position="383"/>
    </location>
</feature>
<protein>
    <submittedName>
        <fullName evidence="7">Diaminopimelate decarboxylase</fullName>
        <ecNumber evidence="7">4.1.1.20</ecNumber>
    </submittedName>
</protein>
<keyword evidence="7" id="KW-0456">Lyase</keyword>
<evidence type="ECO:0000256" key="3">
    <source>
        <dbReference type="PIRSR" id="PIRSR600183-50"/>
    </source>
</evidence>
<feature type="active site" description="Proton donor" evidence="3">
    <location>
        <position position="357"/>
    </location>
</feature>
<dbReference type="RefSeq" id="WP_081030666.1">
    <property type="nucleotide sequence ID" value="NZ_BAABYI010000001.1"/>
</dbReference>
<dbReference type="InterPro" id="IPR009006">
    <property type="entry name" value="Ala_racemase/Decarboxylase_C"/>
</dbReference>
<evidence type="ECO:0000313" key="8">
    <source>
        <dbReference type="EMBL" id="RGQ49772.1"/>
    </source>
</evidence>
<gene>
    <name evidence="7" type="primary">lysA_1</name>
    <name evidence="8" type="ORF">DWY92_14430</name>
    <name evidence="7" type="ORF">ERS852554_00685</name>
</gene>
<dbReference type="SUPFAM" id="SSF50621">
    <property type="entry name" value="Alanine racemase C-terminal domain-like"/>
    <property type="match status" value="1"/>
</dbReference>
<feature type="modified residue" description="N6-(pyridoxal phosphate)lysine" evidence="3">
    <location>
        <position position="69"/>
    </location>
</feature>
<sequence length="430" mass="48424">MNKYLLDFPFYTKDPDTKSALDSEILRLVHDYGTPFYLFHEKDFCENFQSLCDSFRAVYDNYIPSYSYKTNYTPYICNLVKQMGGYAEVVSDMEYTLAKRLGYPDSQIIYNGPCKGRCMEEHILNGGISNIDSEDEALRVVEISRIHSNKIIRVGIRVNMDIGAGYISRFGLEKDSESFRRTIDCLKACGNVVLSGVHCHISRARGLEAWQNRIDGLLDVISNYFDGAVDYVDVGSGMFGQMDPSLAIQFGDHVPTYDDYARVVAGTMAQFFSGSEKKPILFSEPGTTLISKFISLATRVDNIKSIRGKQFVTVDSCYYNAGEICKFKEVPYRVVHSAGSVNANYSSGITDIMGYTCLEQDCLYHDFKEPVSVSDILLFGNVGGYSIVSKPPFIQPDCQMLCYSQDGTIKVIKRAETFDDVFNTFITEKQ</sequence>
<evidence type="ECO:0000256" key="4">
    <source>
        <dbReference type="RuleBase" id="RU003737"/>
    </source>
</evidence>
<evidence type="ECO:0000256" key="2">
    <source>
        <dbReference type="ARBA" id="ARBA00022898"/>
    </source>
</evidence>
<accession>A0A174N0Z3</accession>
<comment type="cofactor">
    <cofactor evidence="1 3">
        <name>pyridoxal 5'-phosphate</name>
        <dbReference type="ChEBI" id="CHEBI:597326"/>
    </cofactor>
</comment>
<dbReference type="InterPro" id="IPR029066">
    <property type="entry name" value="PLP-binding_barrel"/>
</dbReference>
<name>A0A174N0Z3_BACUN</name>
<dbReference type="EMBL" id="QRTH01000007">
    <property type="protein sequence ID" value="RGQ49772.1"/>
    <property type="molecule type" value="Genomic_DNA"/>
</dbReference>
<dbReference type="SUPFAM" id="SSF51419">
    <property type="entry name" value="PLP-binding barrel"/>
    <property type="match status" value="1"/>
</dbReference>
<evidence type="ECO:0000259" key="6">
    <source>
        <dbReference type="Pfam" id="PF02784"/>
    </source>
</evidence>
<evidence type="ECO:0000313" key="7">
    <source>
        <dbReference type="EMBL" id="CUP42364.1"/>
    </source>
</evidence>
<dbReference type="PANTHER" id="PTHR43727">
    <property type="entry name" value="DIAMINOPIMELATE DECARBOXYLASE"/>
    <property type="match status" value="1"/>
</dbReference>
<proteinExistence type="inferred from homology"/>